<dbReference type="Pfam" id="PF14429">
    <property type="entry name" value="DOCK-C2"/>
    <property type="match status" value="1"/>
</dbReference>
<dbReference type="CDD" id="cd11684">
    <property type="entry name" value="DHR2_DOCK"/>
    <property type="match status" value="1"/>
</dbReference>
<dbReference type="Pfam" id="PF06920">
    <property type="entry name" value="DHR-2_Lobe_A"/>
    <property type="match status" value="1"/>
</dbReference>
<dbReference type="InterPro" id="IPR046770">
    <property type="entry name" value="DOCKER_Lobe_B"/>
</dbReference>
<sequence length="1648" mass="188129">MEFIDNFIHNEIEQTAETKTISWLRPIIHIHPKEENPFLSPEFNDLNSNSTVLESEVGQLFCQPGCEMEIDFPEEIDTSAENVSEPIVNTLKLKNRSSKNLFNSTFHPISDDNSQHQTMANLNGYNSTNMLQIDPPNKVSQNSPLNPPNTCRGSIKKDKEEPKNTPDNFISARSTLRGIARSFNRSSIAHLQDINSTYSCSPGSSNKIFSNGHGNDRGRTHLKNFHFQLHSFSSTAGVKMIEPIVCTFFIYNETERKIISDFWNFVPPASVPLFDSANIETNSINSATLIVDPKIIEEESYFILLLAHPTTGDNSSSIGKYYLNPNSQNETAAVKKLHKSFPKINNIFTTFACTFVSFQRGCFTMPQPYMVEGSLPESEIHEFISEAPKKFKQIPITIAFKGSDPSPLIIRPIYPTKLSPYLSPIHQLIVFLDSVSIKMSQSHKSNLMVSLSIVCNEKKLNCFRSKLAPFNFVSEIFSKCIYHSRTPDFDDVFLAYLPQPVDSTMSLQFKIYRAHIKKSDKGLSVVGTATVPLLSNSHGLFLADGNHSSYVVLDGSSKNAPDKSTKITFSTFLRSNLVTNDSNYLVFTKSKNKVLSILTKLPQSIVIPNMMIILDKILKLYLLEKDISFLPFVYVRDTSIGMLESYKFERFLNIFVRYFAFRDFEPKRALDSDRSISLNEKSGLHSSSSLIDLTKPPNTPHGVKSTGAPSSIFPTSNGDVLIELSDIQVKKNESIPVHIKLITCFTRTIEANGLGYLVHLIDFLFSLIVKSLSMYSKVEYIKEFDDFVKTFTVAVKNDLKNVKKHCKSLGLFANLLFDIGLTSIASRLTRNYLKEFLSVPELYSVVVQYIKFAFRPSLFFYSMKYIDSFKKLVLRIIDQAFKNEQLYDVFGILLQLFSCYDEEQSRSIASLLIHCVKNIKPNQMPSTSEIVTHLAFINFILEHATSEALAEFIQSDDTGYLFNLCHFILTRVTDKEMSYARHKILNSKNTTGVSPPSEDLEQMKIPVRTTPRQRRETMKAKREPTKPYSTLTPNSHFIDDDCTPSVEVIVSAARQSLLSFASSFLTVSDVNEAFKLLLFLFHMMNDQSLEDEYFHKTIDLLATVIMKFSPGIFKSTQPCMVRLVDRIFELAAEGKNLEYLSKPIIALFRADQDATGSTDNADAFCVRSLSFMKHPQLTNPTFNKFMDQFEEIDITNRFFETFYSLKTVAAHLADGKISAELRHDFVFYRFNLLVDSPDSQFETLRDLYELHASQQNHCEMIDILYMQVALMMEVLTFNKRMPNYFNVDHPARLFKDECPLVDLVECNKAVNIPSFADSMNFNEHGILVTLNKLFSLAYETKLYDKAMAVVDFVWPLLERRRLYGELETFFIKFDRMLKQAAEAPPVKQRFFKVSFFGNTFRKEDGKTFIYRARQLTSLFEFADSIVEKYKNISNDEIILISDSDAVDVTQLDPTKNYIQVTFVEPYKPAPHSNSSDKFYFDRPFVPGEKKKQGTLTEQWIARTICRTKYPLPSVVRRTIVEDIVTREYEPIINAYRQIRKRTQAMEQALEAKDSRQVQQLLHGSLIVTVNEGPEKIAEAFVEGPESKAKNKLKHEFAKLLNILRISVQFHGEWVTNNTEFVALQVQLEDGLDDFTQKLGRIFSPSHNS</sequence>
<dbReference type="OrthoDB" id="47328at2759"/>
<evidence type="ECO:0000313" key="6">
    <source>
        <dbReference type="EMBL" id="OHT16439.1"/>
    </source>
</evidence>
<dbReference type="InterPro" id="IPR046769">
    <property type="entry name" value="DOCKER_Lobe_A"/>
</dbReference>
<dbReference type="InterPro" id="IPR043161">
    <property type="entry name" value="DOCK_C_lobe_A"/>
</dbReference>
<evidence type="ECO:0000259" key="4">
    <source>
        <dbReference type="PROSITE" id="PS51650"/>
    </source>
</evidence>
<evidence type="ECO:0000256" key="2">
    <source>
        <dbReference type="PROSITE-ProRule" id="PRU00983"/>
    </source>
</evidence>
<feature type="region of interest" description="Disordered" evidence="3">
    <location>
        <begin position="126"/>
        <end position="170"/>
    </location>
</feature>
<reference evidence="6" key="1">
    <citation type="submission" date="2016-10" db="EMBL/GenBank/DDBJ databases">
        <authorList>
            <person name="Benchimol M."/>
            <person name="Almeida L.G."/>
            <person name="Vasconcelos A.T."/>
            <person name="Perreira-Neves A."/>
            <person name="Rosa I.A."/>
            <person name="Tasca T."/>
            <person name="Bogo M.R."/>
            <person name="de Souza W."/>
        </authorList>
    </citation>
    <scope>NUCLEOTIDE SEQUENCE [LARGE SCALE GENOMIC DNA]</scope>
    <source>
        <strain evidence="6">K</strain>
    </source>
</reference>
<feature type="region of interest" description="Disordered" evidence="3">
    <location>
        <begin position="688"/>
        <end position="710"/>
    </location>
</feature>
<feature type="compositionally biased region" description="Polar residues" evidence="3">
    <location>
        <begin position="138"/>
        <end position="152"/>
    </location>
</feature>
<comment type="caution">
    <text evidence="6">The sequence shown here is derived from an EMBL/GenBank/DDBJ whole genome shotgun (WGS) entry which is preliminary data.</text>
</comment>
<feature type="compositionally biased region" description="Basic and acidic residues" evidence="3">
    <location>
        <begin position="155"/>
        <end position="164"/>
    </location>
</feature>
<protein>
    <recommendedName>
        <fullName evidence="8">DOCKER domain-containing protein</fullName>
    </recommendedName>
</protein>
<dbReference type="InterPro" id="IPR043162">
    <property type="entry name" value="DOCK_C_lobe_C"/>
</dbReference>
<organism evidence="6 7">
    <name type="scientific">Tritrichomonas foetus</name>
    <dbReference type="NCBI Taxonomy" id="1144522"/>
    <lineage>
        <taxon>Eukaryota</taxon>
        <taxon>Metamonada</taxon>
        <taxon>Parabasalia</taxon>
        <taxon>Tritrichomonadida</taxon>
        <taxon>Tritrichomonadidae</taxon>
        <taxon>Tritrichomonas</taxon>
    </lineage>
</organism>
<dbReference type="PANTHER" id="PTHR23317:SF76">
    <property type="entry name" value="LD20667P"/>
    <property type="match status" value="1"/>
</dbReference>
<dbReference type="GO" id="GO:0007264">
    <property type="term" value="P:small GTPase-mediated signal transduction"/>
    <property type="evidence" value="ECO:0007669"/>
    <property type="project" value="InterPro"/>
</dbReference>
<dbReference type="Gene3D" id="1.20.58.740">
    <property type="match status" value="1"/>
</dbReference>
<evidence type="ECO:0000256" key="3">
    <source>
        <dbReference type="SAM" id="MobiDB-lite"/>
    </source>
</evidence>
<feature type="domain" description="DOCKER" evidence="5">
    <location>
        <begin position="1231"/>
        <end position="1647"/>
    </location>
</feature>
<dbReference type="InterPro" id="IPR046773">
    <property type="entry name" value="DOCKER_Lobe_C"/>
</dbReference>
<dbReference type="Gene3D" id="2.60.40.150">
    <property type="entry name" value="C2 domain"/>
    <property type="match status" value="1"/>
</dbReference>
<accession>A0A1J4KYW4</accession>
<dbReference type="InterPro" id="IPR027007">
    <property type="entry name" value="C2_DOCK-type_domain"/>
</dbReference>
<name>A0A1J4KYW4_9EUKA</name>
<evidence type="ECO:0000259" key="5">
    <source>
        <dbReference type="PROSITE" id="PS51651"/>
    </source>
</evidence>
<dbReference type="EMBL" id="MLAK01000111">
    <property type="protein sequence ID" value="OHT16439.1"/>
    <property type="molecule type" value="Genomic_DNA"/>
</dbReference>
<gene>
    <name evidence="6" type="ORF">TRFO_02698</name>
</gene>
<dbReference type="InterPro" id="IPR035892">
    <property type="entry name" value="C2_domain_sf"/>
</dbReference>
<dbReference type="InterPro" id="IPR026791">
    <property type="entry name" value="DOCK"/>
</dbReference>
<evidence type="ECO:0008006" key="8">
    <source>
        <dbReference type="Google" id="ProtNLM"/>
    </source>
</evidence>
<evidence type="ECO:0000313" key="7">
    <source>
        <dbReference type="Proteomes" id="UP000179807"/>
    </source>
</evidence>
<comment type="similarity">
    <text evidence="2">Belongs to the DOCK family.</text>
</comment>
<dbReference type="InterPro" id="IPR027357">
    <property type="entry name" value="DOCKER_dom"/>
</dbReference>
<dbReference type="VEuPathDB" id="TrichDB:TRFO_02698"/>
<dbReference type="PROSITE" id="PS51651">
    <property type="entry name" value="DOCKER"/>
    <property type="match status" value="1"/>
</dbReference>
<feature type="compositionally biased region" description="Basic and acidic residues" evidence="3">
    <location>
        <begin position="1013"/>
        <end position="1025"/>
    </location>
</feature>
<dbReference type="Pfam" id="PF20421">
    <property type="entry name" value="DHR-2_Lobe_C"/>
    <property type="match status" value="1"/>
</dbReference>
<feature type="region of interest" description="Disordered" evidence="3">
    <location>
        <begin position="1010"/>
        <end position="1030"/>
    </location>
</feature>
<keyword evidence="1" id="KW-0344">Guanine-nucleotide releasing factor</keyword>
<feature type="domain" description="C2 DOCK-type" evidence="4">
    <location>
        <begin position="425"/>
        <end position="602"/>
    </location>
</feature>
<dbReference type="Pfam" id="PF20422">
    <property type="entry name" value="DHR-2_Lobe_B"/>
    <property type="match status" value="1"/>
</dbReference>
<proteinExistence type="inferred from homology"/>
<dbReference type="Gene3D" id="1.25.40.410">
    <property type="match status" value="1"/>
</dbReference>
<dbReference type="GeneID" id="94825553"/>
<dbReference type="PROSITE" id="PS51650">
    <property type="entry name" value="C2_DOCK"/>
    <property type="match status" value="1"/>
</dbReference>
<dbReference type="Proteomes" id="UP000179807">
    <property type="component" value="Unassembled WGS sequence"/>
</dbReference>
<dbReference type="PANTHER" id="PTHR23317">
    <property type="entry name" value="DEDICATOR OF CYTOKINESIS DOCK"/>
    <property type="match status" value="1"/>
</dbReference>
<dbReference type="GO" id="GO:0005085">
    <property type="term" value="F:guanyl-nucleotide exchange factor activity"/>
    <property type="evidence" value="ECO:0007669"/>
    <property type="project" value="UniProtKB-KW"/>
</dbReference>
<evidence type="ECO:0000256" key="1">
    <source>
        <dbReference type="ARBA" id="ARBA00022658"/>
    </source>
</evidence>
<dbReference type="RefSeq" id="XP_068369575.1">
    <property type="nucleotide sequence ID" value="XM_068490849.1"/>
</dbReference>
<keyword evidence="7" id="KW-1185">Reference proteome</keyword>